<dbReference type="InterPro" id="IPR036397">
    <property type="entry name" value="RNaseH_sf"/>
</dbReference>
<comment type="caution">
    <text evidence="1">The sequence shown here is derived from an EMBL/GenBank/DDBJ whole genome shotgun (WGS) entry which is preliminary data.</text>
</comment>
<dbReference type="EMBL" id="JAOYFB010000039">
    <property type="protein sequence ID" value="KAK4030948.1"/>
    <property type="molecule type" value="Genomic_DNA"/>
</dbReference>
<protein>
    <submittedName>
        <fullName evidence="1">Uncharacterized protein</fullName>
    </submittedName>
</protein>
<dbReference type="Gene3D" id="3.30.420.10">
    <property type="entry name" value="Ribonuclease H-like superfamily/Ribonuclease H"/>
    <property type="match status" value="1"/>
</dbReference>
<proteinExistence type="predicted"/>
<reference evidence="1 2" key="1">
    <citation type="journal article" date="2023" name="Nucleic Acids Res.">
        <title>The hologenome of Daphnia magna reveals possible DNA methylation and microbiome-mediated evolution of the host genome.</title>
        <authorList>
            <person name="Chaturvedi A."/>
            <person name="Li X."/>
            <person name="Dhandapani V."/>
            <person name="Marshall H."/>
            <person name="Kissane S."/>
            <person name="Cuenca-Cambronero M."/>
            <person name="Asole G."/>
            <person name="Calvet F."/>
            <person name="Ruiz-Romero M."/>
            <person name="Marangio P."/>
            <person name="Guigo R."/>
            <person name="Rago D."/>
            <person name="Mirbahai L."/>
            <person name="Eastwood N."/>
            <person name="Colbourne J.K."/>
            <person name="Zhou J."/>
            <person name="Mallon E."/>
            <person name="Orsini L."/>
        </authorList>
    </citation>
    <scope>NUCLEOTIDE SEQUENCE [LARGE SCALE GENOMIC DNA]</scope>
    <source>
        <strain evidence="1">LRV0_1</strain>
    </source>
</reference>
<name>A0ABR0B0N6_9CRUS</name>
<keyword evidence="2" id="KW-1185">Reference proteome</keyword>
<accession>A0ABR0B0N6</accession>
<gene>
    <name evidence="1" type="ORF">OUZ56_024375</name>
</gene>
<evidence type="ECO:0000313" key="2">
    <source>
        <dbReference type="Proteomes" id="UP001234178"/>
    </source>
</evidence>
<sequence>MFRTKVNEDIRKFREEGAIRCLRNLHQYVENVTYCDTQRFSYDEKGNIELNFGSEKEEANTVLAYYIAAIPVNRYPVHRSKSVNEFLEEHKRNIFVVDWPNSFGDIMPLEQLWLEMSIKFTEENVKAGSLCGLEREITSMWSKVCTDEFIKQLFQEIPVKLQRVVTNRG</sequence>
<organism evidence="1 2">
    <name type="scientific">Daphnia magna</name>
    <dbReference type="NCBI Taxonomy" id="35525"/>
    <lineage>
        <taxon>Eukaryota</taxon>
        <taxon>Metazoa</taxon>
        <taxon>Ecdysozoa</taxon>
        <taxon>Arthropoda</taxon>
        <taxon>Crustacea</taxon>
        <taxon>Branchiopoda</taxon>
        <taxon>Diplostraca</taxon>
        <taxon>Cladocera</taxon>
        <taxon>Anomopoda</taxon>
        <taxon>Daphniidae</taxon>
        <taxon>Daphnia</taxon>
    </lineage>
</organism>
<evidence type="ECO:0000313" key="1">
    <source>
        <dbReference type="EMBL" id="KAK4030948.1"/>
    </source>
</evidence>
<dbReference type="Proteomes" id="UP001234178">
    <property type="component" value="Unassembled WGS sequence"/>
</dbReference>